<feature type="transmembrane region" description="Helical" evidence="6">
    <location>
        <begin position="251"/>
        <end position="270"/>
    </location>
</feature>
<keyword evidence="2" id="KW-1003">Cell membrane</keyword>
<name>A0A841RLU6_9BACI</name>
<feature type="transmembrane region" description="Helical" evidence="6">
    <location>
        <begin position="42"/>
        <end position="64"/>
    </location>
</feature>
<keyword evidence="4 6" id="KW-1133">Transmembrane helix</keyword>
<dbReference type="Pfam" id="PF01943">
    <property type="entry name" value="Polysacc_synt"/>
    <property type="match status" value="1"/>
</dbReference>
<feature type="transmembrane region" description="Helical" evidence="6">
    <location>
        <begin position="282"/>
        <end position="305"/>
    </location>
</feature>
<feature type="transmembrane region" description="Helical" evidence="6">
    <location>
        <begin position="182"/>
        <end position="203"/>
    </location>
</feature>
<keyword evidence="3 6" id="KW-0812">Transmembrane</keyword>
<dbReference type="Proteomes" id="UP000572212">
    <property type="component" value="Unassembled WGS sequence"/>
</dbReference>
<feature type="transmembrane region" description="Helical" evidence="6">
    <location>
        <begin position="326"/>
        <end position="351"/>
    </location>
</feature>
<protein>
    <submittedName>
        <fullName evidence="7">Stage V sporulation protein B</fullName>
    </submittedName>
</protein>
<evidence type="ECO:0000256" key="2">
    <source>
        <dbReference type="ARBA" id="ARBA00022475"/>
    </source>
</evidence>
<dbReference type="InterPro" id="IPR002797">
    <property type="entry name" value="Polysacc_synth"/>
</dbReference>
<keyword evidence="5 6" id="KW-0472">Membrane</keyword>
<feature type="transmembrane region" description="Helical" evidence="6">
    <location>
        <begin position="121"/>
        <end position="143"/>
    </location>
</feature>
<feature type="transmembrane region" description="Helical" evidence="6">
    <location>
        <begin position="155"/>
        <end position="176"/>
    </location>
</feature>
<evidence type="ECO:0000256" key="1">
    <source>
        <dbReference type="ARBA" id="ARBA00004651"/>
    </source>
</evidence>
<evidence type="ECO:0000313" key="7">
    <source>
        <dbReference type="EMBL" id="MBB6511914.1"/>
    </source>
</evidence>
<sequence length="516" mass="57839">MSKQNFLKGTIILIIAGMITRFLGFINRIVVARVMGEEGIGLYNMALPTLFLMYTISQVGLPLAISKRVAEADAKKDYQKIRRILVVSLTITCSLSIISSIIMFISIPYISNVLLTDARVFYPMMAIIPIIPISAVGSVIRGYFQGRQNMKPQSFAQVIEQFVRISCVFFLVQWLIPYGVEFAAVGAMISVIIGEVVSLLYMLRMFKKKKRIKIRKNLWNVLRNGKETMNQLFSIAIPNTASRFVNSIANFLEPILVAQSLALAGFHSTIATKQYGALTGYAIPLLFLPTFITHSLAVALVPNISEAEAKQHFQLIHYRILQAVRLSFASGAIATVLLTLFADQILTYMYGTDNAKYFLYIMAPCFIFMYIQFPLNATLQALDHAKQAMWNSIIATTIKFVVLIVLATNPDIGIYGAAIAMCVGVMIGTILHLLSLRRKINFTIPFSMIVKMVVLLGCTFWAGFLIKELVVLPIAEPLLFVGHILILFFVYIIFLFSLQFINKSELKQFRKDEPTA</sequence>
<feature type="transmembrane region" description="Helical" evidence="6">
    <location>
        <begin position="12"/>
        <end position="30"/>
    </location>
</feature>
<dbReference type="InterPro" id="IPR024923">
    <property type="entry name" value="PG_synth_SpoVB"/>
</dbReference>
<dbReference type="NCBIfam" id="TIGR02900">
    <property type="entry name" value="spore_V_B"/>
    <property type="match status" value="1"/>
</dbReference>
<evidence type="ECO:0000256" key="4">
    <source>
        <dbReference type="ARBA" id="ARBA00022989"/>
    </source>
</evidence>
<dbReference type="EMBL" id="JACHON010000001">
    <property type="protein sequence ID" value="MBB6511914.1"/>
    <property type="molecule type" value="Genomic_DNA"/>
</dbReference>
<dbReference type="AlphaFoldDB" id="A0A841RLU6"/>
<comment type="caution">
    <text evidence="7">The sequence shown here is derived from an EMBL/GenBank/DDBJ whole genome shotgun (WGS) entry which is preliminary data.</text>
</comment>
<gene>
    <name evidence="7" type="ORF">GGQ92_000681</name>
</gene>
<feature type="transmembrane region" description="Helical" evidence="6">
    <location>
        <begin position="388"/>
        <end position="406"/>
    </location>
</feature>
<feature type="transmembrane region" description="Helical" evidence="6">
    <location>
        <begin position="478"/>
        <end position="501"/>
    </location>
</feature>
<evidence type="ECO:0000313" key="8">
    <source>
        <dbReference type="Proteomes" id="UP000572212"/>
    </source>
</evidence>
<dbReference type="PANTHER" id="PTHR30250">
    <property type="entry name" value="PST FAMILY PREDICTED COLANIC ACID TRANSPORTER"/>
    <property type="match status" value="1"/>
</dbReference>
<feature type="transmembrane region" description="Helical" evidence="6">
    <location>
        <begin position="357"/>
        <end position="376"/>
    </location>
</feature>
<evidence type="ECO:0000256" key="5">
    <source>
        <dbReference type="ARBA" id="ARBA00023136"/>
    </source>
</evidence>
<dbReference type="InterPro" id="IPR050833">
    <property type="entry name" value="Poly_Biosynth_Transport"/>
</dbReference>
<comment type="subcellular location">
    <subcellularLocation>
        <location evidence="1">Cell membrane</location>
        <topology evidence="1">Multi-pass membrane protein</topology>
    </subcellularLocation>
</comment>
<dbReference type="GO" id="GO:0005886">
    <property type="term" value="C:plasma membrane"/>
    <property type="evidence" value="ECO:0007669"/>
    <property type="project" value="UniProtKB-SubCell"/>
</dbReference>
<dbReference type="CDD" id="cd13124">
    <property type="entry name" value="MATE_SpoVB_like"/>
    <property type="match status" value="1"/>
</dbReference>
<accession>A0A841RLU6</accession>
<feature type="transmembrane region" description="Helical" evidence="6">
    <location>
        <begin position="84"/>
        <end position="109"/>
    </location>
</feature>
<dbReference type="InterPro" id="IPR014249">
    <property type="entry name" value="Spore_V_B"/>
</dbReference>
<reference evidence="7 8" key="1">
    <citation type="submission" date="2020-08" db="EMBL/GenBank/DDBJ databases">
        <title>Genomic Encyclopedia of Type Strains, Phase IV (KMG-IV): sequencing the most valuable type-strain genomes for metagenomic binning, comparative biology and taxonomic classification.</title>
        <authorList>
            <person name="Goeker M."/>
        </authorList>
    </citation>
    <scope>NUCLEOTIDE SEQUENCE [LARGE SCALE GENOMIC DNA]</scope>
    <source>
        <strain evidence="7 8">DSM 11805</strain>
    </source>
</reference>
<evidence type="ECO:0000256" key="3">
    <source>
        <dbReference type="ARBA" id="ARBA00022692"/>
    </source>
</evidence>
<proteinExistence type="predicted"/>
<dbReference type="PANTHER" id="PTHR30250:SF24">
    <property type="entry name" value="STAGE V SPORULATION PROTEIN B"/>
    <property type="match status" value="1"/>
</dbReference>
<dbReference type="RefSeq" id="WP_184244564.1">
    <property type="nucleotide sequence ID" value="NZ_BAAACU010000022.1"/>
</dbReference>
<feature type="transmembrane region" description="Helical" evidence="6">
    <location>
        <begin position="446"/>
        <end position="466"/>
    </location>
</feature>
<keyword evidence="8" id="KW-1185">Reference proteome</keyword>
<dbReference type="PIRSF" id="PIRSF038958">
    <property type="entry name" value="PG_synth_SpoVB"/>
    <property type="match status" value="1"/>
</dbReference>
<feature type="transmembrane region" description="Helical" evidence="6">
    <location>
        <begin position="412"/>
        <end position="434"/>
    </location>
</feature>
<organism evidence="7 8">
    <name type="scientific">Gracilibacillus halotolerans</name>
    <dbReference type="NCBI Taxonomy" id="74386"/>
    <lineage>
        <taxon>Bacteria</taxon>
        <taxon>Bacillati</taxon>
        <taxon>Bacillota</taxon>
        <taxon>Bacilli</taxon>
        <taxon>Bacillales</taxon>
        <taxon>Bacillaceae</taxon>
        <taxon>Gracilibacillus</taxon>
    </lineage>
</organism>
<evidence type="ECO:0000256" key="6">
    <source>
        <dbReference type="SAM" id="Phobius"/>
    </source>
</evidence>